<protein>
    <submittedName>
        <fullName evidence="1">Uncharacterized protein</fullName>
    </submittedName>
</protein>
<dbReference type="EMBL" id="CP033972">
    <property type="protein sequence ID" value="AZG43468.1"/>
    <property type="molecule type" value="Genomic_DNA"/>
</dbReference>
<keyword evidence="2" id="KW-1185">Reference proteome</keyword>
<reference evidence="1 2" key="1">
    <citation type="submission" date="2018-11" db="EMBL/GenBank/DDBJ databases">
        <title>Gordonia insulae sp. nov., isolated from an island soil.</title>
        <authorList>
            <person name="Kim Y.S."/>
            <person name="Kim S.B."/>
        </authorList>
    </citation>
    <scope>NUCLEOTIDE SEQUENCE [LARGE SCALE GENOMIC DNA]</scope>
    <source>
        <strain evidence="1 2">MMS17-SY073</strain>
    </source>
</reference>
<proteinExistence type="predicted"/>
<name>A0A3G8JEY3_9ACTN</name>
<gene>
    <name evidence="1" type="ORF">D7316_00033</name>
</gene>
<accession>A0A3G8JEY3</accession>
<evidence type="ECO:0000313" key="1">
    <source>
        <dbReference type="EMBL" id="AZG43468.1"/>
    </source>
</evidence>
<dbReference type="Proteomes" id="UP000271469">
    <property type="component" value="Chromosome"/>
</dbReference>
<dbReference type="AlphaFoldDB" id="A0A3G8JEY3"/>
<evidence type="ECO:0000313" key="2">
    <source>
        <dbReference type="Proteomes" id="UP000271469"/>
    </source>
</evidence>
<sequence length="55" mass="6577">MIFPHLATQSRDRLDRWLCGHGIHHYNRYRRMPYGVTYRACICGRLHPHDAGRLT</sequence>
<dbReference type="KEGG" id="gom:D7316_00033"/>
<organism evidence="1 2">
    <name type="scientific">Gordonia insulae</name>
    <dbReference type="NCBI Taxonomy" id="2420509"/>
    <lineage>
        <taxon>Bacteria</taxon>
        <taxon>Bacillati</taxon>
        <taxon>Actinomycetota</taxon>
        <taxon>Actinomycetes</taxon>
        <taxon>Mycobacteriales</taxon>
        <taxon>Gordoniaceae</taxon>
        <taxon>Gordonia</taxon>
    </lineage>
</organism>